<dbReference type="InterPro" id="IPR004521">
    <property type="entry name" value="Uncharacterised_CHP00451"/>
</dbReference>
<dbReference type="InterPro" id="IPR002501">
    <property type="entry name" value="PsdUridine_synth_N"/>
</dbReference>
<dbReference type="InterPro" id="IPR004802">
    <property type="entry name" value="tRNA_PsdUridine_synth_B_fam"/>
</dbReference>
<dbReference type="NCBIfam" id="TIGR00451">
    <property type="entry name" value="unchar_dom_2"/>
    <property type="match status" value="1"/>
</dbReference>
<evidence type="ECO:0000259" key="8">
    <source>
        <dbReference type="SMART" id="SM01136"/>
    </source>
</evidence>
<evidence type="ECO:0000313" key="10">
    <source>
        <dbReference type="Proteomes" id="UP000694555"/>
    </source>
</evidence>
<evidence type="ECO:0000256" key="6">
    <source>
        <dbReference type="ARBA" id="ARBA00044548"/>
    </source>
</evidence>
<dbReference type="InterPro" id="IPR002478">
    <property type="entry name" value="PUA"/>
</dbReference>
<dbReference type="GO" id="GO:0009982">
    <property type="term" value="F:pseudouridine synthase activity"/>
    <property type="evidence" value="ECO:0007669"/>
    <property type="project" value="InterPro"/>
</dbReference>
<dbReference type="CDD" id="cd02572">
    <property type="entry name" value="PseudoU_synth_hDyskerin"/>
    <property type="match status" value="1"/>
</dbReference>
<evidence type="ECO:0000256" key="5">
    <source>
        <dbReference type="ARBA" id="ARBA00044522"/>
    </source>
</evidence>
<keyword evidence="4" id="KW-0413">Isomerase</keyword>
<evidence type="ECO:0000259" key="7">
    <source>
        <dbReference type="SMART" id="SM00359"/>
    </source>
</evidence>
<dbReference type="GO" id="GO:0031120">
    <property type="term" value="P:snRNA pseudouridine synthesis"/>
    <property type="evidence" value="ECO:0007669"/>
    <property type="project" value="TreeGrafter"/>
</dbReference>
<feature type="domain" description="Dyskerin-like" evidence="8">
    <location>
        <begin position="31"/>
        <end position="89"/>
    </location>
</feature>
<sequence length="522" mass="58124">SLISSNFICSQEIQHTEEFFIKPESRVAQLDTSQWPLLLKNFDKLNVMTAHYTPLSSGANPLKREISDYVRSGFINLDKPSNPSSHEVVAWIRRILRVEKTGHSGTLDPKVTGCLIVCIERATRLVKSQQSAGKEYVGIVRLHNAIENEAQLARAIETLTGALFQRPPLIAAVKRQLRVRTIYESKLVEYDPERRLGIFWVSCEAGTYIRTLCVHLGLLLGVGGQMQELRRVRSGILGEKDNMVTMHDVLDAQWQYDNNKDDSYLRRVILPLEKLLTSHKRLVMKDSAVNAICYGAKIMLPGVLRYEDGIEVNQEIVVITTKGEAICLAIALMTTAVISTCDHGIVAKIKRVIMERDTYPRKWGLGPKASQKKMMIQKGLLDKHGKPNESTPDSWKKEYVDYRWVQGVWLLHSGQRGALCSEGWAGCCHLCLEHVSPAGPGAGGRSSTHQSPHPVLGMGYGALVRGIGLCTFIKQREAVAVLLILGIFSFRDASKKEAAAVPRGVSELERAPKVSIVSVLWL</sequence>
<dbReference type="Pfam" id="PF08068">
    <property type="entry name" value="DKCLD"/>
    <property type="match status" value="1"/>
</dbReference>
<dbReference type="Ensembl" id="ENSBJAT00000010188.1">
    <property type="protein sequence ID" value="ENSBJAP00000009905.1"/>
    <property type="gene ID" value="ENSBJAG00000006604.1"/>
</dbReference>
<dbReference type="FunFam" id="3.30.2350.10:FF:000001">
    <property type="entry name" value="H/ACA ribonucleoprotein complex subunit CBF5"/>
    <property type="match status" value="1"/>
</dbReference>
<keyword evidence="10" id="KW-1185">Reference proteome</keyword>
<reference evidence="9" key="1">
    <citation type="submission" date="2025-08" db="UniProtKB">
        <authorList>
            <consortium name="Ensembl"/>
        </authorList>
    </citation>
    <scope>IDENTIFICATION</scope>
</reference>
<comment type="catalytic activity">
    <reaction evidence="1">
        <text>uridine in 5S rRNA = pseudouridine in 5S rRNA</text>
        <dbReference type="Rhea" id="RHEA:47036"/>
        <dbReference type="Rhea" id="RHEA-COMP:11730"/>
        <dbReference type="Rhea" id="RHEA-COMP:11731"/>
        <dbReference type="ChEBI" id="CHEBI:65314"/>
        <dbReference type="ChEBI" id="CHEBI:65315"/>
    </reaction>
</comment>
<dbReference type="CDD" id="cd21148">
    <property type="entry name" value="PUA_Cbf5"/>
    <property type="match status" value="1"/>
</dbReference>
<proteinExistence type="inferred from homology"/>
<dbReference type="Pfam" id="PF16198">
    <property type="entry name" value="TruB_C_2"/>
    <property type="match status" value="1"/>
</dbReference>
<dbReference type="NCBIfam" id="TIGR00425">
    <property type="entry name" value="CBF5"/>
    <property type="match status" value="1"/>
</dbReference>
<dbReference type="SMART" id="SM01136">
    <property type="entry name" value="DKCLD"/>
    <property type="match status" value="1"/>
</dbReference>
<evidence type="ECO:0000313" key="9">
    <source>
        <dbReference type="Ensembl" id="ENSBJAP00000009905.1"/>
    </source>
</evidence>
<evidence type="ECO:0000256" key="3">
    <source>
        <dbReference type="ARBA" id="ARBA00008999"/>
    </source>
</evidence>
<dbReference type="Proteomes" id="UP000694555">
    <property type="component" value="Unplaced"/>
</dbReference>
<dbReference type="GO" id="GO:0015030">
    <property type="term" value="C:Cajal body"/>
    <property type="evidence" value="ECO:0007669"/>
    <property type="project" value="UniProtKB-SubCell"/>
</dbReference>
<dbReference type="SMR" id="A0A8C0HJG7"/>
<dbReference type="Gene3D" id="2.30.130.10">
    <property type="entry name" value="PUA domain"/>
    <property type="match status" value="1"/>
</dbReference>
<evidence type="ECO:0000256" key="1">
    <source>
        <dbReference type="ARBA" id="ARBA00001896"/>
    </source>
</evidence>
<dbReference type="SUPFAM" id="SSF88697">
    <property type="entry name" value="PUA domain-like"/>
    <property type="match status" value="1"/>
</dbReference>
<dbReference type="Gene3D" id="3.30.2350.10">
    <property type="entry name" value="Pseudouridine synthase"/>
    <property type="match status" value="1"/>
</dbReference>
<dbReference type="InterPro" id="IPR036974">
    <property type="entry name" value="PUA_sf"/>
</dbReference>
<dbReference type="GO" id="GO:0000495">
    <property type="term" value="P:box H/ACA sno(s)RNA 3'-end processing"/>
    <property type="evidence" value="ECO:0007669"/>
    <property type="project" value="TreeGrafter"/>
</dbReference>
<evidence type="ECO:0000256" key="4">
    <source>
        <dbReference type="ARBA" id="ARBA00023235"/>
    </source>
</evidence>
<dbReference type="InterPro" id="IPR020103">
    <property type="entry name" value="PsdUridine_synth_cat_dom_sf"/>
</dbReference>
<dbReference type="Pfam" id="PF01472">
    <property type="entry name" value="PUA"/>
    <property type="match status" value="1"/>
</dbReference>
<dbReference type="GO" id="GO:0031118">
    <property type="term" value="P:rRNA pseudouridine synthesis"/>
    <property type="evidence" value="ECO:0007669"/>
    <property type="project" value="TreeGrafter"/>
</dbReference>
<protein>
    <recommendedName>
        <fullName evidence="5">H/ACA ribonucleoprotein complex subunit DKC1</fullName>
    </recommendedName>
    <alternativeName>
        <fullName evidence="6">Dyskerin</fullName>
    </alternativeName>
</protein>
<dbReference type="Pfam" id="PF01509">
    <property type="entry name" value="TruB_N"/>
    <property type="match status" value="1"/>
</dbReference>
<dbReference type="GO" id="GO:1990481">
    <property type="term" value="P:mRNA pseudouridine synthesis"/>
    <property type="evidence" value="ECO:0007669"/>
    <property type="project" value="TreeGrafter"/>
</dbReference>
<dbReference type="PROSITE" id="PS50890">
    <property type="entry name" value="PUA"/>
    <property type="match status" value="1"/>
</dbReference>
<dbReference type="InterPro" id="IPR015947">
    <property type="entry name" value="PUA-like_sf"/>
</dbReference>
<comment type="similarity">
    <text evidence="3">Belongs to the pseudouridine synthase TruB family.</text>
</comment>
<dbReference type="NCBIfam" id="NF003280">
    <property type="entry name" value="PRK04270.1"/>
    <property type="match status" value="1"/>
</dbReference>
<evidence type="ECO:0000256" key="2">
    <source>
        <dbReference type="ARBA" id="ARBA00004408"/>
    </source>
</evidence>
<dbReference type="GO" id="GO:0003723">
    <property type="term" value="F:RNA binding"/>
    <property type="evidence" value="ECO:0007669"/>
    <property type="project" value="InterPro"/>
</dbReference>
<accession>A0A8C0HJG7</accession>
<dbReference type="GO" id="GO:0031429">
    <property type="term" value="C:box H/ACA snoRNP complex"/>
    <property type="evidence" value="ECO:0007669"/>
    <property type="project" value="TreeGrafter"/>
</dbReference>
<dbReference type="PANTHER" id="PTHR23127:SF0">
    <property type="entry name" value="H_ACA RIBONUCLEOPROTEIN COMPLEX SUBUNIT DKC1"/>
    <property type="match status" value="1"/>
</dbReference>
<dbReference type="SMART" id="SM00359">
    <property type="entry name" value="PUA"/>
    <property type="match status" value="1"/>
</dbReference>
<dbReference type="AlphaFoldDB" id="A0A8C0HJG7"/>
<organism evidence="9 10">
    <name type="scientific">Buteo japonicus</name>
    <dbReference type="NCBI Taxonomy" id="224669"/>
    <lineage>
        <taxon>Eukaryota</taxon>
        <taxon>Metazoa</taxon>
        <taxon>Chordata</taxon>
        <taxon>Craniata</taxon>
        <taxon>Vertebrata</taxon>
        <taxon>Euteleostomi</taxon>
        <taxon>Archelosauria</taxon>
        <taxon>Archosauria</taxon>
        <taxon>Dinosauria</taxon>
        <taxon>Saurischia</taxon>
        <taxon>Theropoda</taxon>
        <taxon>Coelurosauria</taxon>
        <taxon>Aves</taxon>
        <taxon>Neognathae</taxon>
        <taxon>Neoaves</taxon>
        <taxon>Telluraves</taxon>
        <taxon>Accipitrimorphae</taxon>
        <taxon>Accipitriformes</taxon>
        <taxon>Accipitridae</taxon>
        <taxon>Accipitrinae</taxon>
        <taxon>Buteo</taxon>
    </lineage>
</organism>
<dbReference type="InterPro" id="IPR012960">
    <property type="entry name" value="Dyskerin-like"/>
</dbReference>
<dbReference type="SUPFAM" id="SSF55120">
    <property type="entry name" value="Pseudouridine synthase"/>
    <property type="match status" value="1"/>
</dbReference>
<dbReference type="PANTHER" id="PTHR23127">
    <property type="entry name" value="CENTROMERE/MICROTUBULE BINDING PROTEIN CBF5"/>
    <property type="match status" value="1"/>
</dbReference>
<dbReference type="InterPro" id="IPR032819">
    <property type="entry name" value="TruB_C"/>
</dbReference>
<name>A0A8C0HJG7_9AVES</name>
<feature type="domain" description="PUA" evidence="7">
    <location>
        <begin position="280"/>
        <end position="354"/>
    </location>
</feature>
<comment type="subcellular location">
    <subcellularLocation>
        <location evidence="2">Nucleus</location>
        <location evidence="2">Cajal body</location>
    </subcellularLocation>
</comment>
<reference evidence="9" key="2">
    <citation type="submission" date="2025-09" db="UniProtKB">
        <authorList>
            <consortium name="Ensembl"/>
        </authorList>
    </citation>
    <scope>IDENTIFICATION</scope>
</reference>